<keyword evidence="2" id="KW-1185">Reference proteome</keyword>
<dbReference type="Proteomes" id="UP000008963">
    <property type="component" value="Chromosome"/>
</dbReference>
<protein>
    <submittedName>
        <fullName evidence="1">Uncharacterized protein</fullName>
    </submittedName>
</protein>
<proteinExistence type="predicted"/>
<evidence type="ECO:0000313" key="2">
    <source>
        <dbReference type="Proteomes" id="UP000008963"/>
    </source>
</evidence>
<dbReference type="AlphaFoldDB" id="E1WY07"/>
<name>E1WY07_HALMS</name>
<organism evidence="1 2">
    <name type="scientific">Halobacteriovorax marinus (strain ATCC BAA-682 / DSM 15412 / SJ)</name>
    <name type="common">Bacteriovorax marinus</name>
    <dbReference type="NCBI Taxonomy" id="862908"/>
    <lineage>
        <taxon>Bacteria</taxon>
        <taxon>Pseudomonadati</taxon>
        <taxon>Bdellovibrionota</taxon>
        <taxon>Bacteriovoracia</taxon>
        <taxon>Bacteriovoracales</taxon>
        <taxon>Halobacteriovoraceae</taxon>
        <taxon>Halobacteriovorax</taxon>
    </lineage>
</organism>
<dbReference type="EMBL" id="FQ312005">
    <property type="protein sequence ID" value="CBW27562.1"/>
    <property type="molecule type" value="Genomic_DNA"/>
</dbReference>
<accession>E1WY07</accession>
<dbReference type="PATRIC" id="fig|862908.3.peg.2662"/>
<dbReference type="KEGG" id="bmx:BMS_2786"/>
<evidence type="ECO:0000313" key="1">
    <source>
        <dbReference type="EMBL" id="CBW27562.1"/>
    </source>
</evidence>
<dbReference type="HOGENOM" id="CLU_536145_0_0_7"/>
<reference evidence="2" key="1">
    <citation type="journal article" date="2013" name="ISME J.">
        <title>A small predatory core genome in the divergent marine Bacteriovorax marinus SJ and the terrestrial Bdellovibrio bacteriovorus.</title>
        <authorList>
            <person name="Crossman L.C."/>
            <person name="Chen H."/>
            <person name="Cerdeno-Tarraga A.M."/>
            <person name="Brooks K."/>
            <person name="Quail M.A."/>
            <person name="Pineiro S.A."/>
            <person name="Hobley L."/>
            <person name="Sockett R.E."/>
            <person name="Bentley S.D."/>
            <person name="Parkhill J."/>
            <person name="Williams H.N."/>
            <person name="Stine O.C."/>
        </authorList>
    </citation>
    <scope>NUCLEOTIDE SEQUENCE [LARGE SCALE GENOMIC DNA]</scope>
    <source>
        <strain evidence="2">ATCC BAA-682 / DSM 15412 / SJ</strain>
    </source>
</reference>
<gene>
    <name evidence="1" type="ordered locus">BMS_2786</name>
</gene>
<sequence length="508" mass="57679">MVLDVSCKESHNNEGLSKGRFKMNSNSLTVALLLEDLSLAKEFSDIFRELGVVPHFYENLESFWNGTLEVLPTLSLIDVKKMHEGHLLLKNHPFVINEQMPMAFYFTTGSAPLLHSTFDFLNLGTILHGANYKGQIKSILKRLNKLLSYEQQLSNLELEKGKLSNQVRGLIEVSQVYKEDNFFEKYLKNVFARFDATKRTSFDFFSACESVFSDLADIKEFSFVELSSNGQRLVSPEGQSMKYVSIPSLFLGKTCKNGIADFAQNLSSQVAVELLGGEVMSLNISGSEVNPDIIIYLSLNDLELSERIDWTSLESHLNGIYAHFRDSGKAVIKREARFITPWEAFTLFDRQIKMASVGDIKNQYALVDIDLSSLVQAARIGDSGEFSWKEFFQDFVTRITSSFNYELKFISMGVSNIGVVCDHEHIDATLKHLKNVSMRFSYWRYFEKSDALLTKNLKPEIKMIPASAEAYLLHIEDVKFSALDELESIAIKKKTKDLVWGKAPERTL</sequence>
<dbReference type="STRING" id="862908.BMS_2786"/>